<dbReference type="EMBL" id="CAJPIJ010000119">
    <property type="protein sequence ID" value="CAG1980754.1"/>
    <property type="molecule type" value="Genomic_DNA"/>
</dbReference>
<accession>A0A679NED3</accession>
<gene>
    <name evidence="2" type="ORF">FUG_LOCUS122199</name>
    <name evidence="1" type="ORF">MDCFG202_LOCUS206384</name>
</gene>
<reference evidence="2" key="1">
    <citation type="submission" date="2019-04" db="EMBL/GenBank/DDBJ databases">
        <authorList>
            <person name="Melise S."/>
            <person name="Noan J."/>
            <person name="Okalmin O."/>
        </authorList>
    </citation>
    <scope>NUCLEOTIDE SEQUENCE</scope>
    <source>
        <strain evidence="2">FN9</strain>
    </source>
</reference>
<sequence length="68" mass="7558">MQPLPQCLETTTHLRWKSCGDSLFATRGSVSEASLIQMQQHMGQGEFQMFESSIVGIDTGLVVNIWIS</sequence>
<dbReference type="Proteomes" id="UP000746612">
    <property type="component" value="Unassembled WGS sequence"/>
</dbReference>
<evidence type="ECO:0000313" key="3">
    <source>
        <dbReference type="Proteomes" id="UP000746612"/>
    </source>
</evidence>
<dbReference type="EMBL" id="CAAKMV010000099">
    <property type="protein sequence ID" value="VIO54476.1"/>
    <property type="molecule type" value="Genomic_DNA"/>
</dbReference>
<evidence type="ECO:0000313" key="1">
    <source>
        <dbReference type="EMBL" id="CAG1980754.1"/>
    </source>
</evidence>
<proteinExistence type="predicted"/>
<reference evidence="1" key="2">
    <citation type="submission" date="2021-03" db="EMBL/GenBank/DDBJ databases">
        <authorList>
            <person name="Alouane T."/>
            <person name="Langin T."/>
            <person name="Bonhomme L."/>
        </authorList>
    </citation>
    <scope>NUCLEOTIDE SEQUENCE</scope>
    <source>
        <strain evidence="1">MDC_Fg202</strain>
    </source>
</reference>
<protein>
    <submittedName>
        <fullName evidence="1">Uncharacterized protein</fullName>
    </submittedName>
</protein>
<evidence type="ECO:0000313" key="2">
    <source>
        <dbReference type="EMBL" id="VIO54476.1"/>
    </source>
</evidence>
<dbReference type="AlphaFoldDB" id="A0A679NED3"/>
<organism evidence="1 3">
    <name type="scientific">Gibberella zeae</name>
    <name type="common">Wheat head blight fungus</name>
    <name type="synonym">Fusarium graminearum</name>
    <dbReference type="NCBI Taxonomy" id="5518"/>
    <lineage>
        <taxon>Eukaryota</taxon>
        <taxon>Fungi</taxon>
        <taxon>Dikarya</taxon>
        <taxon>Ascomycota</taxon>
        <taxon>Pezizomycotina</taxon>
        <taxon>Sordariomycetes</taxon>
        <taxon>Hypocreomycetidae</taxon>
        <taxon>Hypocreales</taxon>
        <taxon>Nectriaceae</taxon>
        <taxon>Fusarium</taxon>
    </lineage>
</organism>
<name>A0A679NED3_GIBZA</name>